<comment type="subcellular location">
    <subcellularLocation>
        <location evidence="1">Cell membrane</location>
        <topology evidence="1">Multi-pass membrane protein</topology>
    </subcellularLocation>
</comment>
<keyword evidence="8" id="KW-1185">Reference proteome</keyword>
<evidence type="ECO:0000256" key="2">
    <source>
        <dbReference type="ARBA" id="ARBA00022475"/>
    </source>
</evidence>
<dbReference type="GO" id="GO:0005886">
    <property type="term" value="C:plasma membrane"/>
    <property type="evidence" value="ECO:0007669"/>
    <property type="project" value="UniProtKB-SubCell"/>
</dbReference>
<feature type="transmembrane region" description="Helical" evidence="6">
    <location>
        <begin position="121"/>
        <end position="145"/>
    </location>
</feature>
<feature type="transmembrane region" description="Helical" evidence="6">
    <location>
        <begin position="157"/>
        <end position="175"/>
    </location>
</feature>
<evidence type="ECO:0000256" key="5">
    <source>
        <dbReference type="ARBA" id="ARBA00023136"/>
    </source>
</evidence>
<dbReference type="EMBL" id="WUMU01000019">
    <property type="protein sequence ID" value="MXN19619.1"/>
    <property type="molecule type" value="Genomic_DNA"/>
</dbReference>
<keyword evidence="4 6" id="KW-1133">Transmembrane helix</keyword>
<evidence type="ECO:0000256" key="6">
    <source>
        <dbReference type="SAM" id="Phobius"/>
    </source>
</evidence>
<dbReference type="Pfam" id="PF01810">
    <property type="entry name" value="LysE"/>
    <property type="match status" value="1"/>
</dbReference>
<feature type="transmembrane region" description="Helical" evidence="6">
    <location>
        <begin position="40"/>
        <end position="61"/>
    </location>
</feature>
<name>A0A6L7G6Q2_9RHOB</name>
<accession>A0A6L7G6Q2</accession>
<keyword evidence="3 6" id="KW-0812">Transmembrane</keyword>
<reference evidence="7 8" key="1">
    <citation type="submission" date="2019-12" db="EMBL/GenBank/DDBJ databases">
        <authorList>
            <person name="Li M."/>
        </authorList>
    </citation>
    <scope>NUCLEOTIDE SEQUENCE [LARGE SCALE GENOMIC DNA]</scope>
    <source>
        <strain evidence="7 8">GBMRC 2024</strain>
    </source>
</reference>
<dbReference type="Proteomes" id="UP000477911">
    <property type="component" value="Unassembled WGS sequence"/>
</dbReference>
<dbReference type="AlphaFoldDB" id="A0A6L7G6Q2"/>
<sequence>MGVALGQGRARAVALACGVVSGSVIWGLLAATGLSAVLVAYAQVIVVLKIAGGLYLLFLAWKSARAALGPGPAARGQAALPRAVLYRRGVLMHLTNPKAILGWMAIMTLGLTPGAPPMTLAAILAGCAVLSAAVNLGYALVFSAPALGHGYLRLRRWIEGTLALVFGYAGLRLLLSRP</sequence>
<evidence type="ECO:0000256" key="4">
    <source>
        <dbReference type="ARBA" id="ARBA00022989"/>
    </source>
</evidence>
<dbReference type="GO" id="GO:0015171">
    <property type="term" value="F:amino acid transmembrane transporter activity"/>
    <property type="evidence" value="ECO:0007669"/>
    <property type="project" value="TreeGrafter"/>
</dbReference>
<evidence type="ECO:0000313" key="8">
    <source>
        <dbReference type="Proteomes" id="UP000477911"/>
    </source>
</evidence>
<keyword evidence="5 6" id="KW-0472">Membrane</keyword>
<feature type="transmembrane region" description="Helical" evidence="6">
    <location>
        <begin position="12"/>
        <end position="34"/>
    </location>
</feature>
<protein>
    <submittedName>
        <fullName evidence="7">LysE family transporter</fullName>
    </submittedName>
</protein>
<proteinExistence type="predicted"/>
<evidence type="ECO:0000313" key="7">
    <source>
        <dbReference type="EMBL" id="MXN19619.1"/>
    </source>
</evidence>
<keyword evidence="2" id="KW-1003">Cell membrane</keyword>
<dbReference type="InterPro" id="IPR001123">
    <property type="entry name" value="LeuE-type"/>
</dbReference>
<comment type="caution">
    <text evidence="7">The sequence shown here is derived from an EMBL/GenBank/DDBJ whole genome shotgun (WGS) entry which is preliminary data.</text>
</comment>
<gene>
    <name evidence="7" type="ORF">GR170_17435</name>
</gene>
<dbReference type="PANTHER" id="PTHR30086:SF20">
    <property type="entry name" value="ARGININE EXPORTER PROTEIN ARGO-RELATED"/>
    <property type="match status" value="1"/>
</dbReference>
<dbReference type="PANTHER" id="PTHR30086">
    <property type="entry name" value="ARGININE EXPORTER PROTEIN ARGO"/>
    <property type="match status" value="1"/>
</dbReference>
<evidence type="ECO:0000256" key="3">
    <source>
        <dbReference type="ARBA" id="ARBA00022692"/>
    </source>
</evidence>
<evidence type="ECO:0000256" key="1">
    <source>
        <dbReference type="ARBA" id="ARBA00004651"/>
    </source>
</evidence>
<organism evidence="7 8">
    <name type="scientific">Pseudooceanicola albus</name>
    <dbReference type="NCBI Taxonomy" id="2692189"/>
    <lineage>
        <taxon>Bacteria</taxon>
        <taxon>Pseudomonadati</taxon>
        <taxon>Pseudomonadota</taxon>
        <taxon>Alphaproteobacteria</taxon>
        <taxon>Rhodobacterales</taxon>
        <taxon>Paracoccaceae</taxon>
        <taxon>Pseudooceanicola</taxon>
    </lineage>
</organism>